<gene>
    <name evidence="1" type="ORF">CCDG5_0677</name>
</gene>
<dbReference type="Proteomes" id="UP000032431">
    <property type="component" value="Chromosome I"/>
</dbReference>
<protein>
    <submittedName>
        <fullName evidence="1">Uncharacterized protein</fullName>
    </submittedName>
</protein>
<dbReference type="EMBL" id="LM995447">
    <property type="protein sequence ID" value="CDZ23806.1"/>
    <property type="molecule type" value="Genomic_DNA"/>
</dbReference>
<dbReference type="KEGG" id="ccel:CCDG5_0677"/>
<dbReference type="STRING" id="29343.CCDG5_0677"/>
<dbReference type="PATRIC" id="fig|29343.3.peg.709"/>
<evidence type="ECO:0000313" key="2">
    <source>
        <dbReference type="Proteomes" id="UP000032431"/>
    </source>
</evidence>
<proteinExistence type="predicted"/>
<evidence type="ECO:0000313" key="1">
    <source>
        <dbReference type="EMBL" id="CDZ23806.1"/>
    </source>
</evidence>
<accession>A0A078KJK3</accession>
<dbReference type="AlphaFoldDB" id="A0A078KJK3"/>
<sequence length="71" mass="8446">MQIKVKLFGILIYKIPIIYVDRYFGMEYNRTRRLRFCGNSNREYASPTESAFWKSSKPGNTSPFNIPEIKY</sequence>
<dbReference type="HOGENOM" id="CLU_2732866_0_0_9"/>
<name>A0A078KJK3_9FIRM</name>
<keyword evidence="2" id="KW-1185">Reference proteome</keyword>
<organism evidence="1 2">
    <name type="scientific">[Clostridium] cellulosi</name>
    <dbReference type="NCBI Taxonomy" id="29343"/>
    <lineage>
        <taxon>Bacteria</taxon>
        <taxon>Bacillati</taxon>
        <taxon>Bacillota</taxon>
        <taxon>Clostridia</taxon>
        <taxon>Eubacteriales</taxon>
        <taxon>Oscillospiraceae</taxon>
        <taxon>Oscillospiraceae incertae sedis</taxon>
    </lineage>
</organism>
<reference evidence="2" key="1">
    <citation type="submission" date="2014-07" db="EMBL/GenBank/DDBJ databases">
        <authorList>
            <person name="Wibberg D."/>
        </authorList>
    </citation>
    <scope>NUCLEOTIDE SEQUENCE [LARGE SCALE GENOMIC DNA]</scope>
    <source>
        <strain evidence="2">DG5</strain>
    </source>
</reference>